<dbReference type="EMBL" id="JAOQIO010000094">
    <property type="protein sequence ID" value="MCU6795570.1"/>
    <property type="molecule type" value="Genomic_DNA"/>
</dbReference>
<dbReference type="InterPro" id="IPR046335">
    <property type="entry name" value="LacI/GalR-like_sensor"/>
</dbReference>
<dbReference type="RefSeq" id="WP_262686520.1">
    <property type="nucleotide sequence ID" value="NZ_JAOQIO010000094.1"/>
</dbReference>
<dbReference type="InterPro" id="IPR001387">
    <property type="entry name" value="Cro/C1-type_HTH"/>
</dbReference>
<evidence type="ECO:0000313" key="7">
    <source>
        <dbReference type="Proteomes" id="UP001652445"/>
    </source>
</evidence>
<comment type="caution">
    <text evidence="6">The sequence shown here is derived from an EMBL/GenBank/DDBJ whole genome shotgun (WGS) entry which is preliminary data.</text>
</comment>
<accession>A0ABT2ULN9</accession>
<feature type="domain" description="HTH cro/C1-type" evidence="5">
    <location>
        <begin position="6"/>
        <end position="49"/>
    </location>
</feature>
<dbReference type="PROSITE" id="PS50932">
    <property type="entry name" value="HTH_LACI_2"/>
    <property type="match status" value="1"/>
</dbReference>
<dbReference type="InterPro" id="IPR010982">
    <property type="entry name" value="Lambda_DNA-bd_dom_sf"/>
</dbReference>
<feature type="domain" description="HTH lacI-type" evidence="4">
    <location>
        <begin position="5"/>
        <end position="59"/>
    </location>
</feature>
<dbReference type="SUPFAM" id="SSF47413">
    <property type="entry name" value="lambda repressor-like DNA-binding domains"/>
    <property type="match status" value="1"/>
</dbReference>
<dbReference type="SMART" id="SM00354">
    <property type="entry name" value="HTH_LACI"/>
    <property type="match status" value="1"/>
</dbReference>
<evidence type="ECO:0000259" key="4">
    <source>
        <dbReference type="PROSITE" id="PS50932"/>
    </source>
</evidence>
<dbReference type="Gene3D" id="3.40.50.2300">
    <property type="match status" value="2"/>
</dbReference>
<name>A0ABT2ULN9_9BACL</name>
<dbReference type="PROSITE" id="PS50943">
    <property type="entry name" value="HTH_CROC1"/>
    <property type="match status" value="1"/>
</dbReference>
<evidence type="ECO:0000313" key="6">
    <source>
        <dbReference type="EMBL" id="MCU6795570.1"/>
    </source>
</evidence>
<sequence>MKQKSTISDVAKLAGVSKSAVSKYLNNIPYVSDETRKRIEQAIKELDYYPNNFARALVHNSIKLIGLVISNIHIMINTELIKSIEEEANQLGYNIVLVTTNDNEANDERLLEILKDRFQHLDGLILANARENRLNLEALKQSFEHIVMVHRHVPTDFIDYVVVDNYTGGKLAAEYLVRLGHKQIGMIQGQEDIYPTRERARGFIEVLQKYELYNPEYIIEGGKTLEDGYRAAEKIMLSNHKPTAIFAISDVLAFGLLDAAREYGWKIPEEISLIGFDNLFFCKLARVPLTTIDSRIKELGTQAVQLLVQKIEGQIAKETLQQVMLAPSLVSRESCKEISHQ</sequence>
<evidence type="ECO:0000256" key="3">
    <source>
        <dbReference type="ARBA" id="ARBA00023163"/>
    </source>
</evidence>
<evidence type="ECO:0000259" key="5">
    <source>
        <dbReference type="PROSITE" id="PS50943"/>
    </source>
</evidence>
<dbReference type="InterPro" id="IPR028082">
    <property type="entry name" value="Peripla_BP_I"/>
</dbReference>
<reference evidence="6 7" key="1">
    <citation type="submission" date="2022-09" db="EMBL/GenBank/DDBJ databases">
        <authorList>
            <person name="Han X.L."/>
            <person name="Wang Q."/>
            <person name="Lu T."/>
        </authorList>
    </citation>
    <scope>NUCLEOTIDE SEQUENCE [LARGE SCALE GENOMIC DNA]</scope>
    <source>
        <strain evidence="6 7">WQ 127069</strain>
    </source>
</reference>
<evidence type="ECO:0000256" key="1">
    <source>
        <dbReference type="ARBA" id="ARBA00023015"/>
    </source>
</evidence>
<dbReference type="Proteomes" id="UP001652445">
    <property type="component" value="Unassembled WGS sequence"/>
</dbReference>
<keyword evidence="7" id="KW-1185">Reference proteome</keyword>
<dbReference type="Pfam" id="PF13377">
    <property type="entry name" value="Peripla_BP_3"/>
    <property type="match status" value="1"/>
</dbReference>
<organism evidence="6 7">
    <name type="scientific">Paenibacillus baimaensis</name>
    <dbReference type="NCBI Taxonomy" id="2982185"/>
    <lineage>
        <taxon>Bacteria</taxon>
        <taxon>Bacillati</taxon>
        <taxon>Bacillota</taxon>
        <taxon>Bacilli</taxon>
        <taxon>Bacillales</taxon>
        <taxon>Paenibacillaceae</taxon>
        <taxon>Paenibacillus</taxon>
    </lineage>
</organism>
<dbReference type="CDD" id="cd06267">
    <property type="entry name" value="PBP1_LacI_sugar_binding-like"/>
    <property type="match status" value="1"/>
</dbReference>
<keyword evidence="3" id="KW-0804">Transcription</keyword>
<dbReference type="PANTHER" id="PTHR30146:SF109">
    <property type="entry name" value="HTH-TYPE TRANSCRIPTIONAL REGULATOR GALS"/>
    <property type="match status" value="1"/>
</dbReference>
<dbReference type="PROSITE" id="PS00356">
    <property type="entry name" value="HTH_LACI_1"/>
    <property type="match status" value="1"/>
</dbReference>
<gene>
    <name evidence="6" type="ORF">OB236_25995</name>
</gene>
<dbReference type="CDD" id="cd01392">
    <property type="entry name" value="HTH_LacI"/>
    <property type="match status" value="1"/>
</dbReference>
<proteinExistence type="predicted"/>
<dbReference type="Gene3D" id="1.10.260.40">
    <property type="entry name" value="lambda repressor-like DNA-binding domains"/>
    <property type="match status" value="1"/>
</dbReference>
<dbReference type="Pfam" id="PF00356">
    <property type="entry name" value="LacI"/>
    <property type="match status" value="1"/>
</dbReference>
<dbReference type="PANTHER" id="PTHR30146">
    <property type="entry name" value="LACI-RELATED TRANSCRIPTIONAL REPRESSOR"/>
    <property type="match status" value="1"/>
</dbReference>
<keyword evidence="1" id="KW-0805">Transcription regulation</keyword>
<dbReference type="SUPFAM" id="SSF53822">
    <property type="entry name" value="Periplasmic binding protein-like I"/>
    <property type="match status" value="1"/>
</dbReference>
<keyword evidence="2" id="KW-0238">DNA-binding</keyword>
<evidence type="ECO:0000256" key="2">
    <source>
        <dbReference type="ARBA" id="ARBA00023125"/>
    </source>
</evidence>
<dbReference type="InterPro" id="IPR000843">
    <property type="entry name" value="HTH_LacI"/>
</dbReference>
<protein>
    <submittedName>
        <fullName evidence="6">LacI family transcriptional regulator</fullName>
    </submittedName>
</protein>